<dbReference type="EMBL" id="JACGWN010000008">
    <property type="protein sequence ID" value="KAL0439948.1"/>
    <property type="molecule type" value="Genomic_DNA"/>
</dbReference>
<gene>
    <name evidence="2" type="ORF">Slati_2477800</name>
</gene>
<reference evidence="2" key="1">
    <citation type="submission" date="2020-06" db="EMBL/GenBank/DDBJ databases">
        <authorList>
            <person name="Li T."/>
            <person name="Hu X."/>
            <person name="Zhang T."/>
            <person name="Song X."/>
            <person name="Zhang H."/>
            <person name="Dai N."/>
            <person name="Sheng W."/>
            <person name="Hou X."/>
            <person name="Wei L."/>
        </authorList>
    </citation>
    <scope>NUCLEOTIDE SEQUENCE</scope>
    <source>
        <strain evidence="2">KEN1</strain>
        <tissue evidence="2">Leaf</tissue>
    </source>
</reference>
<dbReference type="InterPro" id="IPR026960">
    <property type="entry name" value="RVT-Znf"/>
</dbReference>
<sequence length="88" mass="10029">MRNAVGGRCVCRFGKGRRFLVKNAYRHAVAVMERGLAYSSGSRSHLAGDRGTLWALLWHTRVPPRVLVFMWRLCVGDFPTLENLAKRK</sequence>
<feature type="domain" description="Reverse transcriptase zinc-binding" evidence="1">
    <location>
        <begin position="51"/>
        <end position="88"/>
    </location>
</feature>
<protein>
    <recommendedName>
        <fullName evidence="1">Reverse transcriptase zinc-binding domain-containing protein</fullName>
    </recommendedName>
</protein>
<evidence type="ECO:0000313" key="2">
    <source>
        <dbReference type="EMBL" id="KAL0439948.1"/>
    </source>
</evidence>
<name>A0AAW2WE15_9LAMI</name>
<proteinExistence type="predicted"/>
<accession>A0AAW2WE15</accession>
<evidence type="ECO:0000259" key="1">
    <source>
        <dbReference type="Pfam" id="PF13966"/>
    </source>
</evidence>
<organism evidence="2">
    <name type="scientific">Sesamum latifolium</name>
    <dbReference type="NCBI Taxonomy" id="2727402"/>
    <lineage>
        <taxon>Eukaryota</taxon>
        <taxon>Viridiplantae</taxon>
        <taxon>Streptophyta</taxon>
        <taxon>Embryophyta</taxon>
        <taxon>Tracheophyta</taxon>
        <taxon>Spermatophyta</taxon>
        <taxon>Magnoliopsida</taxon>
        <taxon>eudicotyledons</taxon>
        <taxon>Gunneridae</taxon>
        <taxon>Pentapetalae</taxon>
        <taxon>asterids</taxon>
        <taxon>lamiids</taxon>
        <taxon>Lamiales</taxon>
        <taxon>Pedaliaceae</taxon>
        <taxon>Sesamum</taxon>
    </lineage>
</organism>
<reference evidence="2" key="2">
    <citation type="journal article" date="2024" name="Plant">
        <title>Genomic evolution and insights into agronomic trait innovations of Sesamum species.</title>
        <authorList>
            <person name="Miao H."/>
            <person name="Wang L."/>
            <person name="Qu L."/>
            <person name="Liu H."/>
            <person name="Sun Y."/>
            <person name="Le M."/>
            <person name="Wang Q."/>
            <person name="Wei S."/>
            <person name="Zheng Y."/>
            <person name="Lin W."/>
            <person name="Duan Y."/>
            <person name="Cao H."/>
            <person name="Xiong S."/>
            <person name="Wang X."/>
            <person name="Wei L."/>
            <person name="Li C."/>
            <person name="Ma Q."/>
            <person name="Ju M."/>
            <person name="Zhao R."/>
            <person name="Li G."/>
            <person name="Mu C."/>
            <person name="Tian Q."/>
            <person name="Mei H."/>
            <person name="Zhang T."/>
            <person name="Gao T."/>
            <person name="Zhang H."/>
        </authorList>
    </citation>
    <scope>NUCLEOTIDE SEQUENCE</scope>
    <source>
        <strain evidence="2">KEN1</strain>
    </source>
</reference>
<dbReference type="AlphaFoldDB" id="A0AAW2WE15"/>
<comment type="caution">
    <text evidence="2">The sequence shown here is derived from an EMBL/GenBank/DDBJ whole genome shotgun (WGS) entry which is preliminary data.</text>
</comment>
<dbReference type="Pfam" id="PF13966">
    <property type="entry name" value="zf-RVT"/>
    <property type="match status" value="1"/>
</dbReference>